<organism evidence="1 2">
    <name type="scientific">Dimargaris cristalligena</name>
    <dbReference type="NCBI Taxonomy" id="215637"/>
    <lineage>
        <taxon>Eukaryota</taxon>
        <taxon>Fungi</taxon>
        <taxon>Fungi incertae sedis</taxon>
        <taxon>Zoopagomycota</taxon>
        <taxon>Kickxellomycotina</taxon>
        <taxon>Dimargaritomycetes</taxon>
        <taxon>Dimargaritales</taxon>
        <taxon>Dimargaritaceae</taxon>
        <taxon>Dimargaris</taxon>
    </lineage>
</organism>
<reference evidence="2" key="1">
    <citation type="journal article" date="2018" name="Nat. Microbiol.">
        <title>Leveraging single-cell genomics to expand the fungal tree of life.</title>
        <authorList>
            <person name="Ahrendt S.R."/>
            <person name="Quandt C.A."/>
            <person name="Ciobanu D."/>
            <person name="Clum A."/>
            <person name="Salamov A."/>
            <person name="Andreopoulos B."/>
            <person name="Cheng J.F."/>
            <person name="Woyke T."/>
            <person name="Pelin A."/>
            <person name="Henrissat B."/>
            <person name="Reynolds N.K."/>
            <person name="Benny G.L."/>
            <person name="Smith M.E."/>
            <person name="James T.Y."/>
            <person name="Grigoriev I.V."/>
        </authorList>
    </citation>
    <scope>NUCLEOTIDE SEQUENCE [LARGE SCALE GENOMIC DNA]</scope>
    <source>
        <strain evidence="2">RSA 468</strain>
    </source>
</reference>
<evidence type="ECO:0000313" key="1">
    <source>
        <dbReference type="EMBL" id="RKP38083.1"/>
    </source>
</evidence>
<sequence length="205" mass="23282">MYAESVRAFLGQHGHRLSCSIFIYPTQVSGGWLTNLVALDLVCQSESDDLGHIAALNTNQFPHLQCLIFRQKFRKVEELSQDVGYLAWVLGQSWPRVTQWVLGDWFLSLRDSSRIAQNLPSLHRLFFHECIHMGPVCPLITSSSANLKETNLEFPESELYSQVIEMEFSSKLVTACPLSPDASPSDLNSLRMRFPNIHYLHTSTI</sequence>
<evidence type="ECO:0000313" key="2">
    <source>
        <dbReference type="Proteomes" id="UP000268162"/>
    </source>
</evidence>
<proteinExistence type="predicted"/>
<protein>
    <recommendedName>
        <fullName evidence="3">F-box domain-containing protein</fullName>
    </recommendedName>
</protein>
<dbReference type="EMBL" id="ML002406">
    <property type="protein sequence ID" value="RKP38083.1"/>
    <property type="molecule type" value="Genomic_DNA"/>
</dbReference>
<gene>
    <name evidence="1" type="ORF">BJ085DRAFT_29775</name>
</gene>
<accession>A0A4P9ZWT0</accession>
<evidence type="ECO:0008006" key="3">
    <source>
        <dbReference type="Google" id="ProtNLM"/>
    </source>
</evidence>
<name>A0A4P9ZWT0_9FUNG</name>
<dbReference type="AlphaFoldDB" id="A0A4P9ZWT0"/>
<dbReference type="Proteomes" id="UP000268162">
    <property type="component" value="Unassembled WGS sequence"/>
</dbReference>
<keyword evidence="2" id="KW-1185">Reference proteome</keyword>